<evidence type="ECO:0000313" key="12">
    <source>
        <dbReference type="Proteomes" id="UP000092503"/>
    </source>
</evidence>
<comment type="catalytic activity">
    <reaction evidence="1">
        <text>ATP + protein L-histidine = ADP + protein N-phospho-L-histidine.</text>
        <dbReference type="EC" id="2.7.13.3"/>
    </reaction>
</comment>
<dbReference type="SMART" id="SM00387">
    <property type="entry name" value="HATPase_c"/>
    <property type="match status" value="1"/>
</dbReference>
<evidence type="ECO:0000313" key="11">
    <source>
        <dbReference type="EMBL" id="SBV52595.1"/>
    </source>
</evidence>
<evidence type="ECO:0000256" key="8">
    <source>
        <dbReference type="ARBA" id="ARBA00023012"/>
    </source>
</evidence>
<evidence type="ECO:0000256" key="3">
    <source>
        <dbReference type="ARBA" id="ARBA00022553"/>
    </source>
</evidence>
<reference evidence="11 12" key="1">
    <citation type="submission" date="2016-06" db="EMBL/GenBank/DDBJ databases">
        <authorList>
            <person name="Kjaerup R.B."/>
            <person name="Dalgaard T.S."/>
            <person name="Juul-Madsen H.R."/>
        </authorList>
    </citation>
    <scope>NUCLEOTIDE SEQUENCE [LARGE SCALE GENOMIC DNA]</scope>
    <source>
        <strain evidence="11">LMG947</strain>
    </source>
</reference>
<keyword evidence="9" id="KW-1133">Transmembrane helix</keyword>
<feature type="transmembrane region" description="Helical" evidence="9">
    <location>
        <begin position="130"/>
        <end position="147"/>
    </location>
</feature>
<dbReference type="EMBL" id="FLTX01000055">
    <property type="protein sequence ID" value="SBV52595.1"/>
    <property type="molecule type" value="Genomic_DNA"/>
</dbReference>
<dbReference type="PRINTS" id="PR00344">
    <property type="entry name" value="BCTRLSENSOR"/>
</dbReference>
<dbReference type="InterPro" id="IPR004358">
    <property type="entry name" value="Sig_transdc_His_kin-like_C"/>
</dbReference>
<dbReference type="PANTHER" id="PTHR43065:SF46">
    <property type="entry name" value="C4-DICARBOXYLATE TRANSPORT SENSOR PROTEIN DCTB"/>
    <property type="match status" value="1"/>
</dbReference>
<dbReference type="GO" id="GO:0000155">
    <property type="term" value="F:phosphorelay sensor kinase activity"/>
    <property type="evidence" value="ECO:0007669"/>
    <property type="project" value="InterPro"/>
</dbReference>
<keyword evidence="9" id="KW-0472">Membrane</keyword>
<keyword evidence="8" id="KW-0902">Two-component regulatory system</keyword>
<dbReference type="Pfam" id="PF02518">
    <property type="entry name" value="HATPase_c"/>
    <property type="match status" value="1"/>
</dbReference>
<dbReference type="InterPro" id="IPR003661">
    <property type="entry name" value="HisK_dim/P_dom"/>
</dbReference>
<evidence type="ECO:0000256" key="7">
    <source>
        <dbReference type="ARBA" id="ARBA00022840"/>
    </source>
</evidence>
<dbReference type="Gene3D" id="3.30.565.10">
    <property type="entry name" value="Histidine kinase-like ATPase, C-terminal domain"/>
    <property type="match status" value="1"/>
</dbReference>
<gene>
    <name evidence="11" type="ORF">XBLMG947_3391</name>
</gene>
<dbReference type="SUPFAM" id="SSF47384">
    <property type="entry name" value="Homodimeric domain of signal transducing histidine kinase"/>
    <property type="match status" value="1"/>
</dbReference>
<protein>
    <recommendedName>
        <fullName evidence="2">histidine kinase</fullName>
        <ecNumber evidence="2">2.7.13.3</ecNumber>
    </recommendedName>
</protein>
<keyword evidence="3" id="KW-0597">Phosphoprotein</keyword>
<keyword evidence="6 11" id="KW-0418">Kinase</keyword>
<keyword evidence="9" id="KW-0812">Transmembrane</keyword>
<keyword evidence="5" id="KW-0547">Nucleotide-binding</keyword>
<organism evidence="11 12">
    <name type="scientific">Xanthomonas bromi</name>
    <dbReference type="NCBI Taxonomy" id="56449"/>
    <lineage>
        <taxon>Bacteria</taxon>
        <taxon>Pseudomonadati</taxon>
        <taxon>Pseudomonadota</taxon>
        <taxon>Gammaproteobacteria</taxon>
        <taxon>Lysobacterales</taxon>
        <taxon>Lysobacteraceae</taxon>
        <taxon>Xanthomonas</taxon>
    </lineage>
</organism>
<dbReference type="STRING" id="56449.XBLMG947_3391"/>
<dbReference type="Gene3D" id="1.10.287.130">
    <property type="match status" value="1"/>
</dbReference>
<name>A0A1C3NQC2_9XANT</name>
<evidence type="ECO:0000256" key="5">
    <source>
        <dbReference type="ARBA" id="ARBA00022741"/>
    </source>
</evidence>
<dbReference type="PANTHER" id="PTHR43065">
    <property type="entry name" value="SENSOR HISTIDINE KINASE"/>
    <property type="match status" value="1"/>
</dbReference>
<evidence type="ECO:0000256" key="4">
    <source>
        <dbReference type="ARBA" id="ARBA00022679"/>
    </source>
</evidence>
<evidence type="ECO:0000259" key="10">
    <source>
        <dbReference type="PROSITE" id="PS50109"/>
    </source>
</evidence>
<dbReference type="InterPro" id="IPR036890">
    <property type="entry name" value="HATPase_C_sf"/>
</dbReference>
<dbReference type="AlphaFoldDB" id="A0A1C3NQC2"/>
<dbReference type="InterPro" id="IPR005467">
    <property type="entry name" value="His_kinase_dom"/>
</dbReference>
<evidence type="ECO:0000256" key="1">
    <source>
        <dbReference type="ARBA" id="ARBA00000085"/>
    </source>
</evidence>
<dbReference type="SMART" id="SM00388">
    <property type="entry name" value="HisKA"/>
    <property type="match status" value="1"/>
</dbReference>
<feature type="transmembrane region" description="Helical" evidence="9">
    <location>
        <begin position="71"/>
        <end position="94"/>
    </location>
</feature>
<feature type="transmembrane region" description="Helical" evidence="9">
    <location>
        <begin position="106"/>
        <end position="124"/>
    </location>
</feature>
<keyword evidence="4" id="KW-0808">Transferase</keyword>
<dbReference type="SUPFAM" id="SSF55874">
    <property type="entry name" value="ATPase domain of HSP90 chaperone/DNA topoisomerase II/histidine kinase"/>
    <property type="match status" value="1"/>
</dbReference>
<dbReference type="GO" id="GO:0005524">
    <property type="term" value="F:ATP binding"/>
    <property type="evidence" value="ECO:0007669"/>
    <property type="project" value="UniProtKB-KW"/>
</dbReference>
<feature type="domain" description="Histidine kinase" evidence="10">
    <location>
        <begin position="248"/>
        <end position="463"/>
    </location>
</feature>
<dbReference type="Proteomes" id="UP000092503">
    <property type="component" value="Unassembled WGS sequence"/>
</dbReference>
<dbReference type="InterPro" id="IPR036097">
    <property type="entry name" value="HisK_dim/P_sf"/>
</dbReference>
<dbReference type="InterPro" id="IPR003594">
    <property type="entry name" value="HATPase_dom"/>
</dbReference>
<accession>A0A1C3NQC2</accession>
<sequence length="467" mass="51154">MRPPGQRLFHLRPLGWLRLRWRSVAVWLRRVPLRDPVDMRNAPALQLLLLYLGVEIPLNKVYILLNARLQMSAVQLAVDLGTDAAITLAAWYGIWRIRQGALKPAIGTFIAVVLCSSVSANLAFGYQLQAFDPFPMLLLTLAALVIGRRALWRVYACIALVFALGMASPWGRNPRDGQSPFQNLPSLVMSYLMITLVLDRTVTALRESLHRARRTTARLQVEIREREQAQQRVLHLQKIESVGHLASGVSHDFNNILGAILGYAEQRHRLHELDFDPPRDAVAMAQALDGIALAAQRGTTISRKLLSFSRRDLAVPTRLDAVEAVQAIAPMLAQLLGAQVLLRLHTCAEPVPVFLDRSQFELVMLNFAANARDAMPGGGTFTVRVSRQQTMVCLALADTGHGMPAEVLAQVFEPFFTTKPVGKGTGLGLAVAHELALHAGGLLSVESMPGAGTQFVMRLPLAPAAAA</sequence>
<evidence type="ECO:0000256" key="2">
    <source>
        <dbReference type="ARBA" id="ARBA00012438"/>
    </source>
</evidence>
<dbReference type="CDD" id="cd00082">
    <property type="entry name" value="HisKA"/>
    <property type="match status" value="1"/>
</dbReference>
<proteinExistence type="predicted"/>
<feature type="transmembrane region" description="Helical" evidence="9">
    <location>
        <begin position="154"/>
        <end position="172"/>
    </location>
</feature>
<evidence type="ECO:0000256" key="6">
    <source>
        <dbReference type="ARBA" id="ARBA00022777"/>
    </source>
</evidence>
<dbReference type="PROSITE" id="PS50109">
    <property type="entry name" value="HIS_KIN"/>
    <property type="match status" value="1"/>
</dbReference>
<dbReference type="EC" id="2.7.13.3" evidence="2"/>
<evidence type="ECO:0000256" key="9">
    <source>
        <dbReference type="SAM" id="Phobius"/>
    </source>
</evidence>
<keyword evidence="7" id="KW-0067">ATP-binding</keyword>